<evidence type="ECO:0000313" key="9">
    <source>
        <dbReference type="EMBL" id="CAH9125736.1"/>
    </source>
</evidence>
<reference evidence="9" key="1">
    <citation type="submission" date="2022-07" db="EMBL/GenBank/DDBJ databases">
        <authorList>
            <person name="Macas J."/>
            <person name="Novak P."/>
            <person name="Neumann P."/>
        </authorList>
    </citation>
    <scope>NUCLEOTIDE SEQUENCE</scope>
</reference>
<comment type="caution">
    <text evidence="9">The sequence shown here is derived from an EMBL/GenBank/DDBJ whole genome shotgun (WGS) entry which is preliminary data.</text>
</comment>
<dbReference type="EMBL" id="CAMAPF010000938">
    <property type="protein sequence ID" value="CAH9125736.1"/>
    <property type="molecule type" value="Genomic_DNA"/>
</dbReference>
<evidence type="ECO:0000256" key="8">
    <source>
        <dbReference type="SAM" id="SignalP"/>
    </source>
</evidence>
<proteinExistence type="inferred from homology"/>
<keyword evidence="8" id="KW-0732">Signal</keyword>
<keyword evidence="2" id="KW-0963">Cytoplasm</keyword>
<dbReference type="PANTHER" id="PTHR33347">
    <property type="entry name" value="OSJNBA0091C07.3 PROTEIN"/>
    <property type="match status" value="1"/>
</dbReference>
<feature type="compositionally biased region" description="Polar residues" evidence="7">
    <location>
        <begin position="181"/>
        <end position="204"/>
    </location>
</feature>
<name>A0AAV0ERA7_9ASTE</name>
<dbReference type="PANTHER" id="PTHR33347:SF1">
    <property type="entry name" value="PROTEIN SOB FIVE-LIKE 5"/>
    <property type="match status" value="1"/>
</dbReference>
<evidence type="ECO:0000256" key="7">
    <source>
        <dbReference type="SAM" id="MobiDB-lite"/>
    </source>
</evidence>
<keyword evidence="5" id="KW-0539">Nucleus</keyword>
<comment type="subcellular location">
    <subcellularLocation>
        <location evidence="1">Cytoplasm</location>
    </subcellularLocation>
</comment>
<feature type="signal peptide" evidence="8">
    <location>
        <begin position="1"/>
        <end position="33"/>
    </location>
</feature>
<organism evidence="9 10">
    <name type="scientific">Cuscuta epithymum</name>
    <dbReference type="NCBI Taxonomy" id="186058"/>
    <lineage>
        <taxon>Eukaryota</taxon>
        <taxon>Viridiplantae</taxon>
        <taxon>Streptophyta</taxon>
        <taxon>Embryophyta</taxon>
        <taxon>Tracheophyta</taxon>
        <taxon>Spermatophyta</taxon>
        <taxon>Magnoliopsida</taxon>
        <taxon>eudicotyledons</taxon>
        <taxon>Gunneridae</taxon>
        <taxon>Pentapetalae</taxon>
        <taxon>asterids</taxon>
        <taxon>lamiids</taxon>
        <taxon>Solanales</taxon>
        <taxon>Convolvulaceae</taxon>
        <taxon>Cuscuteae</taxon>
        <taxon>Cuscuta</taxon>
        <taxon>Cuscuta subgen. Cuscuta</taxon>
    </lineage>
</organism>
<gene>
    <name evidence="9" type="ORF">CEPIT_LOCUS26987</name>
</gene>
<keyword evidence="10" id="KW-1185">Reference proteome</keyword>
<evidence type="ECO:0000256" key="4">
    <source>
        <dbReference type="ARBA" id="ARBA00022864"/>
    </source>
</evidence>
<dbReference type="InterPro" id="IPR044670">
    <property type="entry name" value="SOFL"/>
</dbReference>
<sequence>MRQDKKKRVVRFSALILSLFFSHPLALLEPTSATTYKYTIHTPIVSFPHSFRNQKEPFSVLLTKLFWLEMDYDSGCESGWTMYLENSLIPPCTTYSHGNEFLHKSMINKHEEEEEDLSMVSDASSGPPQAFGEEEFGLCYDNSPIDAALLLPAKVDAKSHKKKPNRREKLKEKASSALDDTASSPIFTSTHNNFSQKNNHSSGENVVVPGFSHGYSTTQFHGQSTHHQEHSELFQLQPNQWFEKRWGY</sequence>
<comment type="similarity">
    <text evidence="6">Belongs to the SOFL plant protein family.</text>
</comment>
<keyword evidence="4" id="KW-0932">Cytokinin signaling pathway</keyword>
<evidence type="ECO:0000256" key="2">
    <source>
        <dbReference type="ARBA" id="ARBA00022490"/>
    </source>
</evidence>
<dbReference type="GO" id="GO:0005737">
    <property type="term" value="C:cytoplasm"/>
    <property type="evidence" value="ECO:0007669"/>
    <property type="project" value="UniProtKB-SubCell"/>
</dbReference>
<feature type="region of interest" description="Disordered" evidence="7">
    <location>
        <begin position="156"/>
        <end position="204"/>
    </location>
</feature>
<evidence type="ECO:0000256" key="3">
    <source>
        <dbReference type="ARBA" id="ARBA00022712"/>
    </source>
</evidence>
<dbReference type="Proteomes" id="UP001152523">
    <property type="component" value="Unassembled WGS sequence"/>
</dbReference>
<keyword evidence="3" id="KW-0203">Cytokinin biosynthesis</keyword>
<accession>A0AAV0ERA7</accession>
<dbReference type="AlphaFoldDB" id="A0AAV0ERA7"/>
<evidence type="ECO:0000256" key="6">
    <source>
        <dbReference type="ARBA" id="ARBA00024199"/>
    </source>
</evidence>
<evidence type="ECO:0000256" key="1">
    <source>
        <dbReference type="ARBA" id="ARBA00004496"/>
    </source>
</evidence>
<protein>
    <submittedName>
        <fullName evidence="9">Uncharacterized protein</fullName>
    </submittedName>
</protein>
<dbReference type="GO" id="GO:0009691">
    <property type="term" value="P:cytokinin biosynthetic process"/>
    <property type="evidence" value="ECO:0007669"/>
    <property type="project" value="UniProtKB-KW"/>
</dbReference>
<evidence type="ECO:0000256" key="5">
    <source>
        <dbReference type="ARBA" id="ARBA00023242"/>
    </source>
</evidence>
<evidence type="ECO:0000313" key="10">
    <source>
        <dbReference type="Proteomes" id="UP001152523"/>
    </source>
</evidence>
<dbReference type="GO" id="GO:0009736">
    <property type="term" value="P:cytokinin-activated signaling pathway"/>
    <property type="evidence" value="ECO:0007669"/>
    <property type="project" value="UniProtKB-KW"/>
</dbReference>
<feature type="chain" id="PRO_5043516208" evidence="8">
    <location>
        <begin position="34"/>
        <end position="248"/>
    </location>
</feature>